<evidence type="ECO:0000313" key="12">
    <source>
        <dbReference type="EMBL" id="KAJ3094785.1"/>
    </source>
</evidence>
<evidence type="ECO:0000256" key="8">
    <source>
        <dbReference type="ARBA" id="ARBA00023242"/>
    </source>
</evidence>
<evidence type="ECO:0000313" key="13">
    <source>
        <dbReference type="Proteomes" id="UP001211907"/>
    </source>
</evidence>
<dbReference type="SUPFAM" id="SSF53335">
    <property type="entry name" value="S-adenosyl-L-methionine-dependent methyltransferases"/>
    <property type="match status" value="1"/>
</dbReference>
<organism evidence="12 13">
    <name type="scientific">Physocladia obscura</name>
    <dbReference type="NCBI Taxonomy" id="109957"/>
    <lineage>
        <taxon>Eukaryota</taxon>
        <taxon>Fungi</taxon>
        <taxon>Fungi incertae sedis</taxon>
        <taxon>Chytridiomycota</taxon>
        <taxon>Chytridiomycota incertae sedis</taxon>
        <taxon>Chytridiomycetes</taxon>
        <taxon>Chytridiales</taxon>
        <taxon>Chytriomycetaceae</taxon>
        <taxon>Physocladia</taxon>
    </lineage>
</organism>
<keyword evidence="13" id="KW-1185">Reference proteome</keyword>
<proteinExistence type="inferred from homology"/>
<keyword evidence="4 10" id="KW-0808">Transferase</keyword>
<dbReference type="GO" id="GO:0052906">
    <property type="term" value="F:tRNA (guanine(37)-N1)-methyltransferase activity"/>
    <property type="evidence" value="ECO:0007669"/>
    <property type="project" value="UniProtKB-UniRule"/>
</dbReference>
<evidence type="ECO:0000256" key="6">
    <source>
        <dbReference type="ARBA" id="ARBA00022694"/>
    </source>
</evidence>
<dbReference type="InterPro" id="IPR029063">
    <property type="entry name" value="SAM-dependent_MTases_sf"/>
</dbReference>
<keyword evidence="3 10" id="KW-0489">Methyltransferase</keyword>
<dbReference type="Gene3D" id="3.40.50.150">
    <property type="entry name" value="Vaccinia Virus protein VP39"/>
    <property type="match status" value="1"/>
</dbReference>
<dbReference type="GO" id="GO:0002939">
    <property type="term" value="P:tRNA N1-guanine methylation"/>
    <property type="evidence" value="ECO:0007669"/>
    <property type="project" value="TreeGrafter"/>
</dbReference>
<reference evidence="12" key="1">
    <citation type="submission" date="2020-05" db="EMBL/GenBank/DDBJ databases">
        <title>Phylogenomic resolution of chytrid fungi.</title>
        <authorList>
            <person name="Stajich J.E."/>
            <person name="Amses K."/>
            <person name="Simmons R."/>
            <person name="Seto K."/>
            <person name="Myers J."/>
            <person name="Bonds A."/>
            <person name="Quandt C.A."/>
            <person name="Barry K."/>
            <person name="Liu P."/>
            <person name="Grigoriev I."/>
            <person name="Longcore J.E."/>
            <person name="James T.Y."/>
        </authorList>
    </citation>
    <scope>NUCLEOTIDE SEQUENCE</scope>
    <source>
        <strain evidence="12">JEL0513</strain>
    </source>
</reference>
<dbReference type="PROSITE" id="PS51684">
    <property type="entry name" value="SAM_MT_TRM5_TYW2"/>
    <property type="match status" value="1"/>
</dbReference>
<dbReference type="EC" id="2.1.1.228" evidence="10"/>
<dbReference type="GO" id="GO:0005634">
    <property type="term" value="C:nucleus"/>
    <property type="evidence" value="ECO:0007669"/>
    <property type="project" value="UniProtKB-SubCell"/>
</dbReference>
<comment type="function">
    <text evidence="10">Specifically methylates the N1 position of guanosine-37 in various cytoplasmic and mitochondrial tRNAs. Methylation is not dependent on the nature of the nucleoside 5' of the target nucleoside. This is the first step in the biosynthesis of wybutosine (yW), a modified base adjacent to the anticodon of tRNAs and required for accurate decoding.</text>
</comment>
<dbReference type="CDD" id="cd02440">
    <property type="entry name" value="AdoMet_MTases"/>
    <property type="match status" value="1"/>
</dbReference>
<name>A0AAD5X7R1_9FUNG</name>
<evidence type="ECO:0000256" key="7">
    <source>
        <dbReference type="ARBA" id="ARBA00023128"/>
    </source>
</evidence>
<dbReference type="InterPro" id="IPR056744">
    <property type="entry name" value="TRM5/TYW2-like_N"/>
</dbReference>
<comment type="subunit">
    <text evidence="10">Monomer.</text>
</comment>
<evidence type="ECO:0000256" key="9">
    <source>
        <dbReference type="ARBA" id="ARBA00047783"/>
    </source>
</evidence>
<dbReference type="PANTHER" id="PTHR23245:SF36">
    <property type="entry name" value="TRNA (GUANINE(37)-N1)-METHYLTRANSFERASE"/>
    <property type="match status" value="1"/>
</dbReference>
<feature type="domain" description="SAM-dependent methyltransferase TRM5/TYW2-type" evidence="11">
    <location>
        <begin position="106"/>
        <end position="429"/>
    </location>
</feature>
<feature type="binding site" evidence="10">
    <location>
        <begin position="263"/>
        <end position="264"/>
    </location>
    <ligand>
        <name>S-adenosyl-L-methionine</name>
        <dbReference type="ChEBI" id="CHEBI:59789"/>
    </ligand>
</feature>
<dbReference type="Pfam" id="PF25133">
    <property type="entry name" value="TYW2_N_2"/>
    <property type="match status" value="1"/>
</dbReference>
<dbReference type="FunFam" id="3.30.300.110:FF:000001">
    <property type="entry name" value="tRNA (guanine(37)-N1)-methyltransferase"/>
    <property type="match status" value="1"/>
</dbReference>
<feature type="binding site" evidence="10">
    <location>
        <position position="341"/>
    </location>
    <ligand>
        <name>S-adenosyl-L-methionine</name>
        <dbReference type="ChEBI" id="CHEBI:59789"/>
    </ligand>
</feature>
<sequence>MIIPPRNTTVATLTDATKALFTITLNLIALRVPNSACNSAAQQLPPHLFDIPRLRSIVNDPKSSSSNSRLVLLDHNLASKNTLPKKVLEFIRDYNAEIIENHPVVLDYSYWTAAHLNLRKEYIPYKKIVGEVILDKNRYIRTVVNKIDSIDHQFRFFKMELLAGEDDMLTELKESNCKFRFDFSRVYWNSCLQTEHDRLVQLFAKGETVCDVMAGVGPFALPAAKNKGCLVFANDLNPESFKWLGENIIGNKLSHLVRAYKMDGRDFIWKSLEEINNPEIISEMMKMLPRQNSKEKKNEKATVVVSKTKETSVKVIKSEMLPKTAEENENSFKTFDHYIMNLPAIALEFLDAFRGLFHGREDLVPRSKLPIIHCHCFSTVMDNLEGDVLKRAEMFVGCKIPTENIIKIHRVRDVAPKKEMMCISFRLPAEVAYAEPAKIRTAKRNITEVDE</sequence>
<evidence type="ECO:0000256" key="2">
    <source>
        <dbReference type="ARBA" id="ARBA00022490"/>
    </source>
</evidence>
<dbReference type="AlphaFoldDB" id="A0AAD5X7R1"/>
<dbReference type="InterPro" id="IPR025792">
    <property type="entry name" value="tRNA_Gua_MeTrfase_euk"/>
</dbReference>
<dbReference type="EMBL" id="JADGJH010002795">
    <property type="protein sequence ID" value="KAJ3094785.1"/>
    <property type="molecule type" value="Genomic_DNA"/>
</dbReference>
<keyword evidence="2 10" id="KW-0963">Cytoplasm</keyword>
<evidence type="ECO:0000256" key="10">
    <source>
        <dbReference type="HAMAP-Rule" id="MF_03152"/>
    </source>
</evidence>
<comment type="subcellular location">
    <subcellularLocation>
        <location evidence="10">Mitochondrion matrix</location>
    </subcellularLocation>
    <subcellularLocation>
        <location evidence="10">Nucleus</location>
    </subcellularLocation>
    <subcellularLocation>
        <location evidence="10">Cytoplasm</location>
    </subcellularLocation>
    <text evidence="10">Predominantly in the mitochondria and in the nucleus.</text>
</comment>
<feature type="binding site" evidence="10">
    <location>
        <begin position="235"/>
        <end position="236"/>
    </location>
    <ligand>
        <name>S-adenosyl-L-methionine</name>
        <dbReference type="ChEBI" id="CHEBI:59789"/>
    </ligand>
</feature>
<feature type="binding site" evidence="10">
    <location>
        <position position="196"/>
    </location>
    <ligand>
        <name>S-adenosyl-L-methionine</name>
        <dbReference type="ChEBI" id="CHEBI:59789"/>
    </ligand>
</feature>
<gene>
    <name evidence="10 12" type="primary">TRM5</name>
    <name evidence="12" type="ORF">HK100_006018</name>
</gene>
<comment type="catalytic activity">
    <reaction evidence="9 10">
        <text>guanosine(37) in tRNA + S-adenosyl-L-methionine = N(1)-methylguanosine(37) in tRNA + S-adenosyl-L-homocysteine + H(+)</text>
        <dbReference type="Rhea" id="RHEA:36899"/>
        <dbReference type="Rhea" id="RHEA-COMP:10145"/>
        <dbReference type="Rhea" id="RHEA-COMP:10147"/>
        <dbReference type="ChEBI" id="CHEBI:15378"/>
        <dbReference type="ChEBI" id="CHEBI:57856"/>
        <dbReference type="ChEBI" id="CHEBI:59789"/>
        <dbReference type="ChEBI" id="CHEBI:73542"/>
        <dbReference type="ChEBI" id="CHEBI:74269"/>
        <dbReference type="EC" id="2.1.1.228"/>
    </reaction>
</comment>
<dbReference type="HAMAP" id="MF_03152">
    <property type="entry name" value="TRM5"/>
    <property type="match status" value="1"/>
</dbReference>
<dbReference type="PANTHER" id="PTHR23245">
    <property type="entry name" value="TRNA METHYLTRANSFERASE"/>
    <property type="match status" value="1"/>
</dbReference>
<dbReference type="Pfam" id="PF02475">
    <property type="entry name" value="TRM5-TYW2_MTfase"/>
    <property type="match status" value="1"/>
</dbReference>
<protein>
    <recommendedName>
        <fullName evidence="10">tRNA (guanine(37)-N1)-methyltransferase</fullName>
        <ecNumber evidence="10">2.1.1.228</ecNumber>
    </recommendedName>
    <alternativeName>
        <fullName evidence="10">M1G-methyltransferase</fullName>
    </alternativeName>
    <alternativeName>
        <fullName evidence="10">tRNA [GM37] methyltransferase</fullName>
    </alternativeName>
    <alternativeName>
        <fullName evidence="10">tRNA methyltransferase 5</fullName>
    </alternativeName>
</protein>
<dbReference type="Gene3D" id="3.30.300.110">
    <property type="entry name" value="Met-10+ protein-like domains"/>
    <property type="match status" value="1"/>
</dbReference>
<comment type="similarity">
    <text evidence="10">Belongs to the TRM5 / TYW2 family.</text>
</comment>
<comment type="caution">
    <text evidence="12">The sequence shown here is derived from an EMBL/GenBank/DDBJ whole genome shotgun (WGS) entry which is preliminary data.</text>
</comment>
<dbReference type="GO" id="GO:0005759">
    <property type="term" value="C:mitochondrial matrix"/>
    <property type="evidence" value="ECO:0007669"/>
    <property type="project" value="UniProtKB-SubCell"/>
</dbReference>
<keyword evidence="6 10" id="KW-0819">tRNA processing</keyword>
<keyword evidence="7 10" id="KW-0496">Mitochondrion</keyword>
<dbReference type="InterPro" id="IPR056743">
    <property type="entry name" value="TRM5-TYW2-like_MTfase"/>
</dbReference>
<evidence type="ECO:0000259" key="11">
    <source>
        <dbReference type="PROSITE" id="PS51684"/>
    </source>
</evidence>
<dbReference type="InterPro" id="IPR030382">
    <property type="entry name" value="MeTrfase_TRM5/TYW2"/>
</dbReference>
<evidence type="ECO:0000256" key="4">
    <source>
        <dbReference type="ARBA" id="ARBA00022679"/>
    </source>
</evidence>
<dbReference type="Proteomes" id="UP001211907">
    <property type="component" value="Unassembled WGS sequence"/>
</dbReference>
<accession>A0AAD5X7R1</accession>
<evidence type="ECO:0000256" key="1">
    <source>
        <dbReference type="ARBA" id="ARBA00009775"/>
    </source>
</evidence>
<dbReference type="GO" id="GO:0070901">
    <property type="term" value="P:mitochondrial tRNA methylation"/>
    <property type="evidence" value="ECO:0007669"/>
    <property type="project" value="UniProtKB-ARBA"/>
</dbReference>
<keyword evidence="5 10" id="KW-0949">S-adenosyl-L-methionine</keyword>
<evidence type="ECO:0000256" key="5">
    <source>
        <dbReference type="ARBA" id="ARBA00022691"/>
    </source>
</evidence>
<evidence type="ECO:0000256" key="3">
    <source>
        <dbReference type="ARBA" id="ARBA00022603"/>
    </source>
</evidence>
<keyword evidence="8 10" id="KW-0539">Nucleus</keyword>
<comment type="similarity">
    <text evidence="1">Belongs to the class I-like SAM-binding methyltransferase superfamily. TRM5/TYW2 family.</text>
</comment>